<gene>
    <name evidence="1" type="ORF">M413DRAFT_22058</name>
</gene>
<evidence type="ECO:0000313" key="1">
    <source>
        <dbReference type="EMBL" id="KIM47376.1"/>
    </source>
</evidence>
<keyword evidence="2" id="KW-1185">Reference proteome</keyword>
<name>A0A0C3CU13_HEBCY</name>
<reference evidence="1 2" key="1">
    <citation type="submission" date="2014-04" db="EMBL/GenBank/DDBJ databases">
        <authorList>
            <consortium name="DOE Joint Genome Institute"/>
            <person name="Kuo A."/>
            <person name="Gay G."/>
            <person name="Dore J."/>
            <person name="Kohler A."/>
            <person name="Nagy L.G."/>
            <person name="Floudas D."/>
            <person name="Copeland A."/>
            <person name="Barry K.W."/>
            <person name="Cichocki N."/>
            <person name="Veneault-Fourrey C."/>
            <person name="LaButti K."/>
            <person name="Lindquist E.A."/>
            <person name="Lipzen A."/>
            <person name="Lundell T."/>
            <person name="Morin E."/>
            <person name="Murat C."/>
            <person name="Sun H."/>
            <person name="Tunlid A."/>
            <person name="Henrissat B."/>
            <person name="Grigoriev I.V."/>
            <person name="Hibbett D.S."/>
            <person name="Martin F."/>
            <person name="Nordberg H.P."/>
            <person name="Cantor M.N."/>
            <person name="Hua S.X."/>
        </authorList>
    </citation>
    <scope>NUCLEOTIDE SEQUENCE [LARGE SCALE GENOMIC DNA]</scope>
    <source>
        <strain evidence="2">h7</strain>
    </source>
</reference>
<dbReference type="AlphaFoldDB" id="A0A0C3CU13"/>
<dbReference type="Proteomes" id="UP000053424">
    <property type="component" value="Unassembled WGS sequence"/>
</dbReference>
<accession>A0A0C3CU13</accession>
<dbReference type="EMBL" id="KN831769">
    <property type="protein sequence ID" value="KIM47376.1"/>
    <property type="molecule type" value="Genomic_DNA"/>
</dbReference>
<evidence type="ECO:0008006" key="3">
    <source>
        <dbReference type="Google" id="ProtNLM"/>
    </source>
</evidence>
<evidence type="ECO:0000313" key="2">
    <source>
        <dbReference type="Proteomes" id="UP000053424"/>
    </source>
</evidence>
<reference evidence="2" key="2">
    <citation type="submission" date="2015-01" db="EMBL/GenBank/DDBJ databases">
        <title>Evolutionary Origins and Diversification of the Mycorrhizal Mutualists.</title>
        <authorList>
            <consortium name="DOE Joint Genome Institute"/>
            <consortium name="Mycorrhizal Genomics Consortium"/>
            <person name="Kohler A."/>
            <person name="Kuo A."/>
            <person name="Nagy L.G."/>
            <person name="Floudas D."/>
            <person name="Copeland A."/>
            <person name="Barry K.W."/>
            <person name="Cichocki N."/>
            <person name="Veneault-Fourrey C."/>
            <person name="LaButti K."/>
            <person name="Lindquist E.A."/>
            <person name="Lipzen A."/>
            <person name="Lundell T."/>
            <person name="Morin E."/>
            <person name="Murat C."/>
            <person name="Riley R."/>
            <person name="Ohm R."/>
            <person name="Sun H."/>
            <person name="Tunlid A."/>
            <person name="Henrissat B."/>
            <person name="Grigoriev I.V."/>
            <person name="Hibbett D.S."/>
            <person name="Martin F."/>
        </authorList>
    </citation>
    <scope>NUCLEOTIDE SEQUENCE [LARGE SCALE GENOMIC DNA]</scope>
    <source>
        <strain evidence="2">h7</strain>
    </source>
</reference>
<organism evidence="1 2">
    <name type="scientific">Hebeloma cylindrosporum</name>
    <dbReference type="NCBI Taxonomy" id="76867"/>
    <lineage>
        <taxon>Eukaryota</taxon>
        <taxon>Fungi</taxon>
        <taxon>Dikarya</taxon>
        <taxon>Basidiomycota</taxon>
        <taxon>Agaricomycotina</taxon>
        <taxon>Agaricomycetes</taxon>
        <taxon>Agaricomycetidae</taxon>
        <taxon>Agaricales</taxon>
        <taxon>Agaricineae</taxon>
        <taxon>Hymenogastraceae</taxon>
        <taxon>Hebeloma</taxon>
    </lineage>
</organism>
<protein>
    <recommendedName>
        <fullName evidence="3">F-box domain-containing protein</fullName>
    </recommendedName>
</protein>
<dbReference type="HOGENOM" id="CLU_831725_0_0_1"/>
<sequence length="334" mass="37446">MKFTPSQRDLTLMQVGLQNVDIIWNNLTLASLDGIGVDHCFELSIGIGTGNPGVFRANPHPYPWKPVPVTRAQPVTFTHGFLQPVTFTHGFLQPVTIPSLVSDEPPLLETLGLEAINLFSGAFPVPTARIIHPHLKSLELDSIAEETVVSEILDSLFLPALEEWIHVHSPILPDHMKSFGHLSSCLKIVKITAGELDKIPLLLSHLSSLAVLELRRLELGTREFFTQLLCLRPLSTISSRLQSLTLAFLYYVPWNLMLPMFSLTHWKSLKVKVETGNDRVVNKYGHHDREIVKQLLQLVDGGFDLSVIGDWGKIDVIQKERLSYQRHSNINIGI</sequence>
<proteinExistence type="predicted"/>